<reference evidence="1" key="1">
    <citation type="submission" date="2021-06" db="EMBL/GenBank/DDBJ databases">
        <authorList>
            <person name="Hodson N. C."/>
            <person name="Mongue J. A."/>
            <person name="Jaron S. K."/>
        </authorList>
    </citation>
    <scope>NUCLEOTIDE SEQUENCE</scope>
</reference>
<evidence type="ECO:0000313" key="1">
    <source>
        <dbReference type="EMBL" id="CAG7729534.1"/>
    </source>
</evidence>
<protein>
    <recommendedName>
        <fullName evidence="3">Proteasome assembly chaperone 3</fullName>
    </recommendedName>
</protein>
<dbReference type="GO" id="GO:0043248">
    <property type="term" value="P:proteasome assembly"/>
    <property type="evidence" value="ECO:0007669"/>
    <property type="project" value="InterPro"/>
</dbReference>
<dbReference type="InterPro" id="IPR018788">
    <property type="entry name" value="Proteasome_assmbl_chp_3"/>
</dbReference>
<accession>A0A8J2K4R5</accession>
<comment type="caution">
    <text evidence="1">The sequence shown here is derived from an EMBL/GenBank/DDBJ whole genome shotgun (WGS) entry which is preliminary data.</text>
</comment>
<dbReference type="Pfam" id="PF10178">
    <property type="entry name" value="PAC3"/>
    <property type="match status" value="1"/>
</dbReference>
<dbReference type="AlphaFoldDB" id="A0A8J2K4R5"/>
<name>A0A8J2K4R5_9HEXA</name>
<evidence type="ECO:0000313" key="2">
    <source>
        <dbReference type="Proteomes" id="UP000708208"/>
    </source>
</evidence>
<dbReference type="EMBL" id="CAJVCH010179890">
    <property type="protein sequence ID" value="CAG7729534.1"/>
    <property type="molecule type" value="Genomic_DNA"/>
</dbReference>
<dbReference type="PANTHER" id="PTHR31051:SF1">
    <property type="entry name" value="PROTEASOME ASSEMBLY CHAPERONE 3"/>
    <property type="match status" value="1"/>
</dbReference>
<gene>
    <name evidence="1" type="ORF">AFUS01_LOCUS18237</name>
</gene>
<organism evidence="1 2">
    <name type="scientific">Allacma fusca</name>
    <dbReference type="NCBI Taxonomy" id="39272"/>
    <lineage>
        <taxon>Eukaryota</taxon>
        <taxon>Metazoa</taxon>
        <taxon>Ecdysozoa</taxon>
        <taxon>Arthropoda</taxon>
        <taxon>Hexapoda</taxon>
        <taxon>Collembola</taxon>
        <taxon>Symphypleona</taxon>
        <taxon>Sminthuridae</taxon>
        <taxon>Allacma</taxon>
    </lineage>
</organism>
<sequence length="129" mass="14360">MSPVAVSAVRNPVEIKSEIFEINSLQTEITIQDFSNRSLIFISQCEGRLGTFLEVTQDKPDFDTFDPSTNTLTIKTFFGVDTEEVELAARIFAGALNISKPLIISIALKDFSKDNLFAIRDSLKKLALE</sequence>
<dbReference type="Proteomes" id="UP000708208">
    <property type="component" value="Unassembled WGS sequence"/>
</dbReference>
<keyword evidence="2" id="KW-1185">Reference proteome</keyword>
<proteinExistence type="predicted"/>
<evidence type="ECO:0008006" key="3">
    <source>
        <dbReference type="Google" id="ProtNLM"/>
    </source>
</evidence>
<dbReference type="OrthoDB" id="5839at2759"/>
<dbReference type="PANTHER" id="PTHR31051">
    <property type="entry name" value="PROTEASOME ASSEMBLY CHAPERONE 3"/>
    <property type="match status" value="1"/>
</dbReference>